<accession>A0A5C5ZCD3</accession>
<feature type="transmembrane region" description="Helical" evidence="2">
    <location>
        <begin position="239"/>
        <end position="259"/>
    </location>
</feature>
<sequence>MRLTLRTLLAYLDNTLEPADAESLRAKVAESGFAGQLVQRIRDTITSGHLAAPAPDAVGPVEEANMISEYLDSTLPTEQVAEIERACLESDTQLAEAAACHQILTMVLGKTADVSPALRHRIYELPDREIADIASAGSFASVSMPDADPTSDGLHDLEGIDVAETVAPSSSMMENEESLVQPVGPADSGVSDAPTRIRQSDAQDQSTSPRDGTMAGNRPRSALEAAQLYGGTIRTNRMAPWLVSFALAAALLFALVQIFEPLLNRGKLVGQGDEPLQSLASDADRSEASASDAVVEPTEEIEVPPELAPEMIPVDEAARSMEPDNVTETEESYEDLPLPAPEPERTEPNPSELESITQYDEMPTPDVEPETDADAPPPVDPSVPQLPSDSEAPPAVDEVGGEGMELIPGVSGSISPTAGEPDSDMNAPPMPAGVMDADSELGTADESEIEGVAKVTTDSGLLIGLGVDGGAFEVNRNDVVTAGQTLVCAPTYRVRLDTSSDVAVTLIGPARIHWSGGGTEELVLHVEHGRALLEGTKAGADLNVVVGATQMNLSFPNIETLVALTTAPYRQSGFDPVLPENHVISVGVLVPQGESTLSIESETIPLSTGDRWVKRGSEADQKSAGDSIPNWISPPNPNDRSLEAAAREALLSLMVDGQSAEKSLREATMFRRAEVGALAARTLLSIRRPDVYFGGDGVLNNPEQRLYWVDHYASLVAAIDRDAETSNVIKTAIVRMDSANAQALYKLLVGYSPKQLAEGGDAELVSLLDSPSMAVRSLALENLRKITGGATLGYRPEQDSSARRSQAIKKWEVRLRKGDIRMPME</sequence>
<dbReference type="OrthoDB" id="272719at2"/>
<feature type="compositionally biased region" description="Acidic residues" evidence="1">
    <location>
        <begin position="325"/>
        <end position="334"/>
    </location>
</feature>
<gene>
    <name evidence="3" type="ORF">CA13_62970</name>
</gene>
<evidence type="ECO:0000313" key="4">
    <source>
        <dbReference type="Proteomes" id="UP000315010"/>
    </source>
</evidence>
<comment type="caution">
    <text evidence="3">The sequence shown here is derived from an EMBL/GenBank/DDBJ whole genome shotgun (WGS) entry which is preliminary data.</text>
</comment>
<keyword evidence="2" id="KW-1133">Transmembrane helix</keyword>
<evidence type="ECO:0000256" key="2">
    <source>
        <dbReference type="SAM" id="Phobius"/>
    </source>
</evidence>
<reference evidence="3 4" key="1">
    <citation type="submission" date="2019-02" db="EMBL/GenBank/DDBJ databases">
        <title>Deep-cultivation of Planctomycetes and their phenomic and genomic characterization uncovers novel biology.</title>
        <authorList>
            <person name="Wiegand S."/>
            <person name="Jogler M."/>
            <person name="Boedeker C."/>
            <person name="Pinto D."/>
            <person name="Vollmers J."/>
            <person name="Rivas-Marin E."/>
            <person name="Kohn T."/>
            <person name="Peeters S.H."/>
            <person name="Heuer A."/>
            <person name="Rast P."/>
            <person name="Oberbeckmann S."/>
            <person name="Bunk B."/>
            <person name="Jeske O."/>
            <person name="Meyerdierks A."/>
            <person name="Storesund J.E."/>
            <person name="Kallscheuer N."/>
            <person name="Luecker S."/>
            <person name="Lage O.M."/>
            <person name="Pohl T."/>
            <person name="Merkel B.J."/>
            <person name="Hornburger P."/>
            <person name="Mueller R.-W."/>
            <person name="Bruemmer F."/>
            <person name="Labrenz M."/>
            <person name="Spormann A.M."/>
            <person name="Op Den Camp H."/>
            <person name="Overmann J."/>
            <person name="Amann R."/>
            <person name="Jetten M.S.M."/>
            <person name="Mascher T."/>
            <person name="Medema M.H."/>
            <person name="Devos D.P."/>
            <person name="Kaster A.-K."/>
            <person name="Ovreas L."/>
            <person name="Rohde M."/>
            <person name="Galperin M.Y."/>
            <person name="Jogler C."/>
        </authorList>
    </citation>
    <scope>NUCLEOTIDE SEQUENCE [LARGE SCALE GENOMIC DNA]</scope>
    <source>
        <strain evidence="3 4">CA13</strain>
    </source>
</reference>
<keyword evidence="2" id="KW-0812">Transmembrane</keyword>
<name>A0A5C5ZCD3_9BACT</name>
<feature type="compositionally biased region" description="Polar residues" evidence="1">
    <location>
        <begin position="200"/>
        <end position="210"/>
    </location>
</feature>
<dbReference type="RefSeq" id="WP_146402706.1">
    <property type="nucleotide sequence ID" value="NZ_SJPJ01000001.1"/>
</dbReference>
<feature type="region of interest" description="Disordered" evidence="1">
    <location>
        <begin position="615"/>
        <end position="638"/>
    </location>
</feature>
<keyword evidence="2" id="KW-0472">Membrane</keyword>
<evidence type="ECO:0000256" key="1">
    <source>
        <dbReference type="SAM" id="MobiDB-lite"/>
    </source>
</evidence>
<feature type="region of interest" description="Disordered" evidence="1">
    <location>
        <begin position="278"/>
        <end position="430"/>
    </location>
</feature>
<keyword evidence="4" id="KW-1185">Reference proteome</keyword>
<dbReference type="EMBL" id="SJPJ01000001">
    <property type="protein sequence ID" value="TWT84816.1"/>
    <property type="molecule type" value="Genomic_DNA"/>
</dbReference>
<feature type="compositionally biased region" description="Polar residues" evidence="1">
    <location>
        <begin position="348"/>
        <end position="358"/>
    </location>
</feature>
<proteinExistence type="predicted"/>
<dbReference type="AlphaFoldDB" id="A0A5C5ZCD3"/>
<feature type="region of interest" description="Disordered" evidence="1">
    <location>
        <begin position="167"/>
        <end position="219"/>
    </location>
</feature>
<protein>
    <submittedName>
        <fullName evidence="3">Uncharacterized protein</fullName>
    </submittedName>
</protein>
<dbReference type="Proteomes" id="UP000315010">
    <property type="component" value="Unassembled WGS sequence"/>
</dbReference>
<organism evidence="3 4">
    <name type="scientific">Novipirellula herctigrandis</name>
    <dbReference type="NCBI Taxonomy" id="2527986"/>
    <lineage>
        <taxon>Bacteria</taxon>
        <taxon>Pseudomonadati</taxon>
        <taxon>Planctomycetota</taxon>
        <taxon>Planctomycetia</taxon>
        <taxon>Pirellulales</taxon>
        <taxon>Pirellulaceae</taxon>
        <taxon>Novipirellula</taxon>
    </lineage>
</organism>
<evidence type="ECO:0000313" key="3">
    <source>
        <dbReference type="EMBL" id="TWT84816.1"/>
    </source>
</evidence>